<protein>
    <submittedName>
        <fullName evidence="2">DUF1990 domain-containing protein</fullName>
    </submittedName>
</protein>
<evidence type="ECO:0000313" key="2">
    <source>
        <dbReference type="EMBL" id="TRX58553.1"/>
    </source>
</evidence>
<evidence type="ECO:0000313" key="3">
    <source>
        <dbReference type="Proteomes" id="UP000320443"/>
    </source>
</evidence>
<dbReference type="EMBL" id="VKDK01000033">
    <property type="protein sequence ID" value="TRX58553.1"/>
    <property type="molecule type" value="Genomic_DNA"/>
</dbReference>
<organism evidence="2 3">
    <name type="scientific">Corynebacterium hiratae</name>
    <dbReference type="NCBI Taxonomy" id="3139423"/>
    <lineage>
        <taxon>Bacteria</taxon>
        <taxon>Bacillati</taxon>
        <taxon>Actinomycetota</taxon>
        <taxon>Actinomycetes</taxon>
        <taxon>Mycobacteriales</taxon>
        <taxon>Corynebacteriaceae</taxon>
        <taxon>Corynebacterium</taxon>
    </lineage>
</organism>
<name>A0A553FMT2_9CORY</name>
<accession>A0A553FMT2</accession>
<feature type="domain" description="DUF1990" evidence="1">
    <location>
        <begin position="21"/>
        <end position="124"/>
    </location>
</feature>
<gene>
    <name evidence="2" type="ORF">FNY97_12815</name>
</gene>
<keyword evidence="3" id="KW-1185">Reference proteome</keyword>
<comment type="caution">
    <text evidence="2">The sequence shown here is derived from an EMBL/GenBank/DDBJ whole genome shotgun (WGS) entry which is preliminary data.</text>
</comment>
<evidence type="ECO:0000259" key="1">
    <source>
        <dbReference type="Pfam" id="PF09348"/>
    </source>
</evidence>
<proteinExistence type="predicted"/>
<dbReference type="RefSeq" id="WP_144014095.1">
    <property type="nucleotide sequence ID" value="NZ_VKDK01000033.1"/>
</dbReference>
<reference evidence="2 3" key="1">
    <citation type="submission" date="2019-07" db="EMBL/GenBank/DDBJ databases">
        <title>Draft genome of C. aurimucosum strain 2274.</title>
        <authorList>
            <person name="Pacheco L.G.C."/>
            <person name="Aguiar E.R.G.R."/>
            <person name="Santos C.S."/>
            <person name="Rocha D.J.P.G."/>
            <person name="Sant'Anna L.O."/>
            <person name="Mattos-Guaraldi A.L."/>
            <person name="Santos L.S."/>
        </authorList>
    </citation>
    <scope>NUCLEOTIDE SEQUENCE [LARGE SCALE GENOMIC DNA]</scope>
    <source>
        <strain evidence="2 3">2274</strain>
    </source>
</reference>
<dbReference type="AlphaFoldDB" id="A0A553FMT2"/>
<dbReference type="InterPro" id="IPR018960">
    <property type="entry name" value="DUF1990"/>
</dbReference>
<sequence length="148" mass="16894">MPEPLSYSSTEGFPQLHMSRVIDADFDTAADKLFRWGLQRSGLFKVRPSHATVEKGAEVGLGLGPWEFRCRVVKVFKEPGRCGFTYGTLPGHIERGEETFTLELLRDGRTLLLVDASSQPARLTFLRPLLDIPRRALIWWFYLRALDE</sequence>
<dbReference type="Pfam" id="PF09348">
    <property type="entry name" value="DUF1990"/>
    <property type="match status" value="1"/>
</dbReference>
<dbReference type="Proteomes" id="UP000320443">
    <property type="component" value="Unassembled WGS sequence"/>
</dbReference>